<accession>A0A914QGM9</accession>
<name>A0A914QGM9_9BILA</name>
<organism evidence="1 2">
    <name type="scientific">Panagrolaimus davidi</name>
    <dbReference type="NCBI Taxonomy" id="227884"/>
    <lineage>
        <taxon>Eukaryota</taxon>
        <taxon>Metazoa</taxon>
        <taxon>Ecdysozoa</taxon>
        <taxon>Nematoda</taxon>
        <taxon>Chromadorea</taxon>
        <taxon>Rhabditida</taxon>
        <taxon>Tylenchina</taxon>
        <taxon>Panagrolaimomorpha</taxon>
        <taxon>Panagrolaimoidea</taxon>
        <taxon>Panagrolaimidae</taxon>
        <taxon>Panagrolaimus</taxon>
    </lineage>
</organism>
<evidence type="ECO:0000313" key="1">
    <source>
        <dbReference type="Proteomes" id="UP000887578"/>
    </source>
</evidence>
<dbReference type="AlphaFoldDB" id="A0A914QGM9"/>
<reference evidence="2" key="1">
    <citation type="submission" date="2022-11" db="UniProtKB">
        <authorList>
            <consortium name="WormBaseParasite"/>
        </authorList>
    </citation>
    <scope>IDENTIFICATION</scope>
</reference>
<evidence type="ECO:0000313" key="2">
    <source>
        <dbReference type="WBParaSite" id="PDA_v2.g30579.t1"/>
    </source>
</evidence>
<keyword evidence="1" id="KW-1185">Reference proteome</keyword>
<protein>
    <submittedName>
        <fullName evidence="2">Uncharacterized protein</fullName>
    </submittedName>
</protein>
<dbReference type="WBParaSite" id="PDA_v2.g30579.t1">
    <property type="protein sequence ID" value="PDA_v2.g30579.t1"/>
    <property type="gene ID" value="PDA_v2.g30579"/>
</dbReference>
<sequence>MESLSNAKIEVSDDFDNLEFGIPTTISGYSRCQSTTSVATESSSTPQFICGVIKKCIASVRGSKLSPPFIVAFDDAARFVYLRAEVRFQDLDNGGDPDDKHMNQVRFYAKPGDKLTNYVPKKLGGPGNIGNWFPLNAEANVNEWEETLQNVYDYVKEGEERSAGIIYAMIHAYNDEYAVGNRPSHVVYCFNLYKNGQFDKTFEGRINNPLATLPDITVLNI</sequence>
<dbReference type="Proteomes" id="UP000887578">
    <property type="component" value="Unplaced"/>
</dbReference>
<proteinExistence type="predicted"/>